<dbReference type="SUPFAM" id="SSF82866">
    <property type="entry name" value="Multidrug efflux transporter AcrB transmembrane domain"/>
    <property type="match status" value="1"/>
</dbReference>
<dbReference type="AlphaFoldDB" id="A0A1G8SYB6"/>
<organism evidence="2 3">
    <name type="scientific">Proteiniclasticum ruminis</name>
    <dbReference type="NCBI Taxonomy" id="398199"/>
    <lineage>
        <taxon>Bacteria</taxon>
        <taxon>Bacillati</taxon>
        <taxon>Bacillota</taxon>
        <taxon>Clostridia</taxon>
        <taxon>Eubacteriales</taxon>
        <taxon>Clostridiaceae</taxon>
        <taxon>Proteiniclasticum</taxon>
    </lineage>
</organism>
<dbReference type="EMBL" id="FNDZ01000014">
    <property type="protein sequence ID" value="SDJ34144.1"/>
    <property type="molecule type" value="Genomic_DNA"/>
</dbReference>
<sequence>MESKLRYKYTLIFFWSLVGFFIGGSVYVINGGDNNVLGFFAKAVGLLIGHAVSTKIIFKRNPKLKLLDKRLSNDERNRKIIAEASTYSFLGTLVLVIGVILLGELRGDFYLSFGAAIFGGIMLLMYYIVFRVISKRM</sequence>
<evidence type="ECO:0008006" key="4">
    <source>
        <dbReference type="Google" id="ProtNLM"/>
    </source>
</evidence>
<feature type="transmembrane region" description="Helical" evidence="1">
    <location>
        <begin position="79"/>
        <end position="103"/>
    </location>
</feature>
<dbReference type="Proteomes" id="UP000183255">
    <property type="component" value="Unassembled WGS sequence"/>
</dbReference>
<name>A0A1G8SYB6_9CLOT</name>
<proteinExistence type="predicted"/>
<keyword evidence="1" id="KW-1133">Transmembrane helix</keyword>
<keyword evidence="1" id="KW-0812">Transmembrane</keyword>
<evidence type="ECO:0000256" key="1">
    <source>
        <dbReference type="SAM" id="Phobius"/>
    </source>
</evidence>
<reference evidence="2 3" key="1">
    <citation type="submission" date="2016-10" db="EMBL/GenBank/DDBJ databases">
        <authorList>
            <person name="de Groot N.N."/>
        </authorList>
    </citation>
    <scope>NUCLEOTIDE SEQUENCE [LARGE SCALE GENOMIC DNA]</scope>
    <source>
        <strain evidence="2 3">CGMCC 1.5058</strain>
    </source>
</reference>
<feature type="transmembrane region" description="Helical" evidence="1">
    <location>
        <begin position="36"/>
        <end position="58"/>
    </location>
</feature>
<protein>
    <recommendedName>
        <fullName evidence="4">DUF2178 domain-containing protein</fullName>
    </recommendedName>
</protein>
<feature type="transmembrane region" description="Helical" evidence="1">
    <location>
        <begin position="109"/>
        <end position="129"/>
    </location>
</feature>
<evidence type="ECO:0000313" key="2">
    <source>
        <dbReference type="EMBL" id="SDJ34144.1"/>
    </source>
</evidence>
<accession>A0A1G8SYB6</accession>
<evidence type="ECO:0000313" key="3">
    <source>
        <dbReference type="Proteomes" id="UP000183255"/>
    </source>
</evidence>
<gene>
    <name evidence="2" type="ORF">SAMN05421804_11432</name>
</gene>
<dbReference type="RefSeq" id="WP_031577493.1">
    <property type="nucleotide sequence ID" value="NZ_FNDZ01000014.1"/>
</dbReference>
<keyword evidence="1" id="KW-0472">Membrane</keyword>
<feature type="transmembrane region" description="Helical" evidence="1">
    <location>
        <begin position="12"/>
        <end position="30"/>
    </location>
</feature>